<keyword evidence="3" id="KW-1185">Reference proteome</keyword>
<evidence type="ECO:0000313" key="3">
    <source>
        <dbReference type="Proteomes" id="UP001163828"/>
    </source>
</evidence>
<reference evidence="2" key="1">
    <citation type="submission" date="2022-08" db="EMBL/GenBank/DDBJ databases">
        <authorList>
            <consortium name="DOE Joint Genome Institute"/>
            <person name="Min B."/>
            <person name="Riley R."/>
            <person name="Sierra-Patev S."/>
            <person name="Naranjo-Ortiz M."/>
            <person name="Looney B."/>
            <person name="Konkel Z."/>
            <person name="Slot J.C."/>
            <person name="Sakamoto Y."/>
            <person name="Steenwyk J.L."/>
            <person name="Rokas A."/>
            <person name="Carro J."/>
            <person name="Camarero S."/>
            <person name="Ferreira P."/>
            <person name="Molpeceres G."/>
            <person name="Ruiz-Duenas F.J."/>
            <person name="Serrano A."/>
            <person name="Henrissat B."/>
            <person name="Drula E."/>
            <person name="Hughes K.W."/>
            <person name="Mata J.L."/>
            <person name="Ishikawa N.K."/>
            <person name="Vargas-Isla R."/>
            <person name="Ushijima S."/>
            <person name="Smith C.A."/>
            <person name="Ahrendt S."/>
            <person name="Andreopoulos W."/>
            <person name="He G."/>
            <person name="Labutti K."/>
            <person name="Lipzen A."/>
            <person name="Ng V."/>
            <person name="Sandor L."/>
            <person name="Barry K."/>
            <person name="Martinez A.T."/>
            <person name="Xiao Y."/>
            <person name="Gibbons J.G."/>
            <person name="Terashima K."/>
            <person name="Hibbett D.S."/>
            <person name="Grigoriev I.V."/>
        </authorList>
    </citation>
    <scope>NUCLEOTIDE SEQUENCE</scope>
    <source>
        <strain evidence="2">TFB10827</strain>
    </source>
</reference>
<gene>
    <name evidence="2" type="ORF">F5050DRAFT_1806322</name>
</gene>
<accession>A0ABQ8QHC7</accession>
<comment type="caution">
    <text evidence="2">The sequence shown here is derived from an EMBL/GenBank/DDBJ whole genome shotgun (WGS) entry which is preliminary data.</text>
</comment>
<evidence type="ECO:0000256" key="1">
    <source>
        <dbReference type="SAM" id="MobiDB-lite"/>
    </source>
</evidence>
<feature type="region of interest" description="Disordered" evidence="1">
    <location>
        <begin position="1"/>
        <end position="174"/>
    </location>
</feature>
<feature type="region of interest" description="Disordered" evidence="1">
    <location>
        <begin position="242"/>
        <end position="272"/>
    </location>
</feature>
<evidence type="ECO:0000313" key="2">
    <source>
        <dbReference type="EMBL" id="KAJ3997957.1"/>
    </source>
</evidence>
<protein>
    <submittedName>
        <fullName evidence="2">Uncharacterized protein</fullName>
    </submittedName>
</protein>
<feature type="compositionally biased region" description="Basic residues" evidence="1">
    <location>
        <begin position="251"/>
        <end position="261"/>
    </location>
</feature>
<feature type="compositionally biased region" description="Polar residues" evidence="1">
    <location>
        <begin position="1"/>
        <end position="13"/>
    </location>
</feature>
<sequence>MASHGYNTRGNPQEDSDLYQPGVSPNHSPKVSGEYNGEPNPIDSPLTSIASDRGPSNYPSAPAGPEIETAPAGPEITAPAGPEITASAGPEATPPEQTMRKNSVPAGSTDGGRNHATRKDSPEHYNLSLPPPLVRPQTPWNNGGSSSKDRGKGPDARNWGDAGLGEMDTDPGVQAQILNSFETVNADSKEKHEIFNYLEQWRASETERIQKEIQNSMAGRIQELEELIKAAQLTAKESDILEGNSGGTVARGKHQTTRKTRHEAPPKRPSDLIAPKSHVAHIFSALRERKRN</sequence>
<organism evidence="2 3">
    <name type="scientific">Lentinula boryana</name>
    <dbReference type="NCBI Taxonomy" id="40481"/>
    <lineage>
        <taxon>Eukaryota</taxon>
        <taxon>Fungi</taxon>
        <taxon>Dikarya</taxon>
        <taxon>Basidiomycota</taxon>
        <taxon>Agaricomycotina</taxon>
        <taxon>Agaricomycetes</taxon>
        <taxon>Agaricomycetidae</taxon>
        <taxon>Agaricales</taxon>
        <taxon>Marasmiineae</taxon>
        <taxon>Omphalotaceae</taxon>
        <taxon>Lentinula</taxon>
    </lineage>
</organism>
<dbReference type="EMBL" id="MU790569">
    <property type="protein sequence ID" value="KAJ3997957.1"/>
    <property type="molecule type" value="Genomic_DNA"/>
</dbReference>
<feature type="non-terminal residue" evidence="2">
    <location>
        <position position="292"/>
    </location>
</feature>
<dbReference type="Proteomes" id="UP001163828">
    <property type="component" value="Unassembled WGS sequence"/>
</dbReference>
<name>A0ABQ8QHC7_9AGAR</name>
<proteinExistence type="predicted"/>